<reference evidence="1 2" key="1">
    <citation type="submission" date="2020-10" db="EMBL/GenBank/DDBJ databases">
        <title>The genome sequence of Chitinilyticum litopenaei 4Y14.</title>
        <authorList>
            <person name="Liu Y."/>
        </authorList>
    </citation>
    <scope>NUCLEOTIDE SEQUENCE [LARGE SCALE GENOMIC DNA]</scope>
    <source>
        <strain evidence="1 2">4Y14</strain>
    </source>
</reference>
<proteinExistence type="predicted"/>
<dbReference type="EMBL" id="JADFUA010000006">
    <property type="protein sequence ID" value="MBE9609999.1"/>
    <property type="molecule type" value="Genomic_DNA"/>
</dbReference>
<sequence>MESILELEIWSRPGVQAPECFGKEIENGFARDFDCKAIKFYGLYWCFGRVDAEILKFCLEQGEVSIADLHAYCLTHEINVDSIDEEVAARFIDLSFGRCIGWLHVDVGSVLFCEMERVFEWVYDNQLVVVDPVCEACVLYP</sequence>
<name>A0A8J7KFA9_9NEIS</name>
<organism evidence="1 2">
    <name type="scientific">Chitinilyticum piscinae</name>
    <dbReference type="NCBI Taxonomy" id="2866724"/>
    <lineage>
        <taxon>Bacteria</taxon>
        <taxon>Pseudomonadati</taxon>
        <taxon>Pseudomonadota</taxon>
        <taxon>Betaproteobacteria</taxon>
        <taxon>Neisseriales</taxon>
        <taxon>Chitinibacteraceae</taxon>
        <taxon>Chitinilyticum</taxon>
    </lineage>
</organism>
<accession>A0A8J7KFA9</accession>
<evidence type="ECO:0000313" key="1">
    <source>
        <dbReference type="EMBL" id="MBE9609999.1"/>
    </source>
</evidence>
<dbReference type="Proteomes" id="UP000604481">
    <property type="component" value="Unassembled WGS sequence"/>
</dbReference>
<comment type="caution">
    <text evidence="1">The sequence shown here is derived from an EMBL/GenBank/DDBJ whole genome shotgun (WGS) entry which is preliminary data.</text>
</comment>
<dbReference type="AlphaFoldDB" id="A0A8J7KFA9"/>
<dbReference type="RefSeq" id="WP_194116519.1">
    <property type="nucleotide sequence ID" value="NZ_JADFUA010000006.1"/>
</dbReference>
<evidence type="ECO:0000313" key="2">
    <source>
        <dbReference type="Proteomes" id="UP000604481"/>
    </source>
</evidence>
<protein>
    <submittedName>
        <fullName evidence="1">Uncharacterized protein</fullName>
    </submittedName>
</protein>
<gene>
    <name evidence="1" type="ORF">INR99_11660</name>
</gene>
<keyword evidence="2" id="KW-1185">Reference proteome</keyword>